<dbReference type="GO" id="GO:0005694">
    <property type="term" value="C:chromosome"/>
    <property type="evidence" value="ECO:0007669"/>
    <property type="project" value="InterPro"/>
</dbReference>
<dbReference type="GO" id="GO:0017148">
    <property type="term" value="P:negative regulation of translation"/>
    <property type="evidence" value="ECO:0007669"/>
    <property type="project" value="InterPro"/>
</dbReference>
<dbReference type="SUPFAM" id="SSF75553">
    <property type="entry name" value="Smc hinge domain"/>
    <property type="match status" value="1"/>
</dbReference>
<dbReference type="InterPro" id="IPR040398">
    <property type="entry name" value="Not1"/>
</dbReference>
<dbReference type="Pfam" id="PF04054">
    <property type="entry name" value="Not1"/>
    <property type="match status" value="1"/>
</dbReference>
<keyword evidence="3" id="KW-1185">Reference proteome</keyword>
<dbReference type="Gene3D" id="1.25.40.800">
    <property type="match status" value="1"/>
</dbReference>
<proteinExistence type="predicted"/>
<name>A0AAD8NDP9_TARER</name>
<comment type="caution">
    <text evidence="2">The sequence shown here is derived from an EMBL/GenBank/DDBJ whole genome shotgun (WGS) entry which is preliminary data.</text>
</comment>
<feature type="domain" description="CCR4-Not complex component Not1 C-terminal" evidence="1">
    <location>
        <begin position="58"/>
        <end position="241"/>
    </location>
</feature>
<dbReference type="GO" id="GO:0000932">
    <property type="term" value="C:P-body"/>
    <property type="evidence" value="ECO:0007669"/>
    <property type="project" value="TreeGrafter"/>
</dbReference>
<dbReference type="GO" id="GO:0051276">
    <property type="term" value="P:chromosome organization"/>
    <property type="evidence" value="ECO:0007669"/>
    <property type="project" value="InterPro"/>
</dbReference>
<dbReference type="GO" id="GO:0000288">
    <property type="term" value="P:nuclear-transcribed mRNA catabolic process, deadenylation-dependent decay"/>
    <property type="evidence" value="ECO:0007669"/>
    <property type="project" value="TreeGrafter"/>
</dbReference>
<organism evidence="2 3">
    <name type="scientific">Tagetes erecta</name>
    <name type="common">African marigold</name>
    <dbReference type="NCBI Taxonomy" id="13708"/>
    <lineage>
        <taxon>Eukaryota</taxon>
        <taxon>Viridiplantae</taxon>
        <taxon>Streptophyta</taxon>
        <taxon>Embryophyta</taxon>
        <taxon>Tracheophyta</taxon>
        <taxon>Spermatophyta</taxon>
        <taxon>Magnoliopsida</taxon>
        <taxon>eudicotyledons</taxon>
        <taxon>Gunneridae</taxon>
        <taxon>Pentapetalae</taxon>
        <taxon>asterids</taxon>
        <taxon>campanulids</taxon>
        <taxon>Asterales</taxon>
        <taxon>Asteraceae</taxon>
        <taxon>Asteroideae</taxon>
        <taxon>Heliantheae alliance</taxon>
        <taxon>Tageteae</taxon>
        <taxon>Tagetes</taxon>
    </lineage>
</organism>
<protein>
    <recommendedName>
        <fullName evidence="1">CCR4-Not complex component Not1 C-terminal domain-containing protein</fullName>
    </recommendedName>
</protein>
<dbReference type="GO" id="GO:0005524">
    <property type="term" value="F:ATP binding"/>
    <property type="evidence" value="ECO:0007669"/>
    <property type="project" value="InterPro"/>
</dbReference>
<dbReference type="InterPro" id="IPR007196">
    <property type="entry name" value="CCR4-Not_Not1_C"/>
</dbReference>
<evidence type="ECO:0000313" key="3">
    <source>
        <dbReference type="Proteomes" id="UP001229421"/>
    </source>
</evidence>
<sequence>MEMIEHQLKCVFCFGISNRSHVSVIEWKLKDCVAVHKILRTVIKDNDVVTSNYDVAVSTAVPRLDYIVVEASTAAQACVDMFRNNNLGIDLLAEISQSPRTLLEVDAALKAKQLKTVDEYLKTRPQAASFLSELKQKLLLSPSEAARDGTRYNVPLMNYLVLYVGIQLQARTPHGQLMASNASLAIFMVGAALDIFQALFLELDTEGRYLFLNVVANQLRYPNNHTHYFSFILIYLFSESNQLVGADRVHCCILGGFWDVFVLYLNLSLTTNVYNLDIIWHEFEIADGCASRKNAKGSSF</sequence>
<dbReference type="EMBL" id="JAUHHV010000012">
    <property type="protein sequence ID" value="KAK1406189.1"/>
    <property type="molecule type" value="Genomic_DNA"/>
</dbReference>
<dbReference type="PANTHER" id="PTHR13162">
    <property type="entry name" value="CCR4-NOT TRANSCRIPTION COMPLEX"/>
    <property type="match status" value="1"/>
</dbReference>
<gene>
    <name evidence="2" type="ORF">QVD17_41478</name>
</gene>
<dbReference type="InterPro" id="IPR036277">
    <property type="entry name" value="SMC_hinge_sf"/>
</dbReference>
<dbReference type="Proteomes" id="UP001229421">
    <property type="component" value="Unassembled WGS sequence"/>
</dbReference>
<dbReference type="GO" id="GO:0060090">
    <property type="term" value="F:molecular adaptor activity"/>
    <property type="evidence" value="ECO:0007669"/>
    <property type="project" value="TreeGrafter"/>
</dbReference>
<reference evidence="2" key="1">
    <citation type="journal article" date="2023" name="bioRxiv">
        <title>Improved chromosome-level genome assembly for marigold (Tagetes erecta).</title>
        <authorList>
            <person name="Jiang F."/>
            <person name="Yuan L."/>
            <person name="Wang S."/>
            <person name="Wang H."/>
            <person name="Xu D."/>
            <person name="Wang A."/>
            <person name="Fan W."/>
        </authorList>
    </citation>
    <scope>NUCLEOTIDE SEQUENCE</scope>
    <source>
        <strain evidence="2">WSJ</strain>
        <tissue evidence="2">Leaf</tissue>
    </source>
</reference>
<accession>A0AAD8NDP9</accession>
<evidence type="ECO:0000259" key="1">
    <source>
        <dbReference type="Pfam" id="PF04054"/>
    </source>
</evidence>
<dbReference type="GO" id="GO:0030015">
    <property type="term" value="C:CCR4-NOT core complex"/>
    <property type="evidence" value="ECO:0007669"/>
    <property type="project" value="InterPro"/>
</dbReference>
<evidence type="ECO:0000313" key="2">
    <source>
        <dbReference type="EMBL" id="KAK1406189.1"/>
    </source>
</evidence>
<dbReference type="PANTHER" id="PTHR13162:SF8">
    <property type="entry name" value="CCR4-NOT TRANSCRIPTION COMPLEX SUBUNIT 1"/>
    <property type="match status" value="1"/>
</dbReference>
<dbReference type="AlphaFoldDB" id="A0AAD8NDP9"/>